<evidence type="ECO:0000313" key="2">
    <source>
        <dbReference type="EMBL" id="WSE28179.1"/>
    </source>
</evidence>
<proteinExistence type="predicted"/>
<evidence type="ECO:0000313" key="3">
    <source>
        <dbReference type="Proteomes" id="UP001330812"/>
    </source>
</evidence>
<feature type="chain" id="PRO_5047156772" evidence="1">
    <location>
        <begin position="28"/>
        <end position="105"/>
    </location>
</feature>
<dbReference type="Proteomes" id="UP001330812">
    <property type="component" value="Chromosome"/>
</dbReference>
<reference evidence="2 3" key="1">
    <citation type="journal article" date="2015" name="Int. J. Syst. Evol. Microbiol.">
        <title>Amycolatopsis rhabdoformis sp. nov., an actinomycete isolated from a tropical forest soil.</title>
        <authorList>
            <person name="Souza W.R."/>
            <person name="Silva R.E."/>
            <person name="Goodfellow M."/>
            <person name="Busarakam K."/>
            <person name="Figueiro F.S."/>
            <person name="Ferreira D."/>
            <person name="Rodrigues-Filho E."/>
            <person name="Moraes L.A.B."/>
            <person name="Zucchi T.D."/>
        </authorList>
    </citation>
    <scope>NUCLEOTIDE SEQUENCE [LARGE SCALE GENOMIC DNA]</scope>
    <source>
        <strain evidence="2 3">NCIMB 14900</strain>
    </source>
</reference>
<protein>
    <submittedName>
        <fullName evidence="2">Uncharacterized protein</fullName>
    </submittedName>
</protein>
<keyword evidence="3" id="KW-1185">Reference proteome</keyword>
<dbReference type="RefSeq" id="WP_326567182.1">
    <property type="nucleotide sequence ID" value="NZ_CP142149.1"/>
</dbReference>
<evidence type="ECO:0000256" key="1">
    <source>
        <dbReference type="SAM" id="SignalP"/>
    </source>
</evidence>
<sequence length="105" mass="10735">MGILRRTIIGTLVTGALLAVVAPGASAAPAGFRWDTFTGTATSASEPVAVNLATMQAENSASLAGYNAYIDCGPANVDVQQTQPDPYPEYAVTATLNCTQTTPDA</sequence>
<accession>A0ABZ1I200</accession>
<keyword evidence="1" id="KW-0732">Signal</keyword>
<organism evidence="2 3">
    <name type="scientific">Amycolatopsis rhabdoformis</name>
    <dbReference type="NCBI Taxonomy" id="1448059"/>
    <lineage>
        <taxon>Bacteria</taxon>
        <taxon>Bacillati</taxon>
        <taxon>Actinomycetota</taxon>
        <taxon>Actinomycetes</taxon>
        <taxon>Pseudonocardiales</taxon>
        <taxon>Pseudonocardiaceae</taxon>
        <taxon>Amycolatopsis</taxon>
    </lineage>
</organism>
<feature type="signal peptide" evidence="1">
    <location>
        <begin position="1"/>
        <end position="27"/>
    </location>
</feature>
<name>A0ABZ1I200_9PSEU</name>
<gene>
    <name evidence="2" type="ORF">VSH64_35860</name>
</gene>
<dbReference type="EMBL" id="CP142149">
    <property type="protein sequence ID" value="WSE28179.1"/>
    <property type="molecule type" value="Genomic_DNA"/>
</dbReference>